<reference evidence="1" key="1">
    <citation type="journal article" date="2021" name="bioRxiv">
        <title>Whole Genome Assembly and Annotation of Northern Wild Rice, Zizania palustris L., Supports a Whole Genome Duplication in the Zizania Genus.</title>
        <authorList>
            <person name="Haas M."/>
            <person name="Kono T."/>
            <person name="Macchietto M."/>
            <person name="Millas R."/>
            <person name="McGilp L."/>
            <person name="Shao M."/>
            <person name="Duquette J."/>
            <person name="Hirsch C.N."/>
            <person name="Kimball J."/>
        </authorList>
    </citation>
    <scope>NUCLEOTIDE SEQUENCE</scope>
    <source>
        <tissue evidence="1">Fresh leaf tissue</tissue>
    </source>
</reference>
<organism evidence="1 2">
    <name type="scientific">Zizania palustris</name>
    <name type="common">Northern wild rice</name>
    <dbReference type="NCBI Taxonomy" id="103762"/>
    <lineage>
        <taxon>Eukaryota</taxon>
        <taxon>Viridiplantae</taxon>
        <taxon>Streptophyta</taxon>
        <taxon>Embryophyta</taxon>
        <taxon>Tracheophyta</taxon>
        <taxon>Spermatophyta</taxon>
        <taxon>Magnoliopsida</taxon>
        <taxon>Liliopsida</taxon>
        <taxon>Poales</taxon>
        <taxon>Poaceae</taxon>
        <taxon>BOP clade</taxon>
        <taxon>Oryzoideae</taxon>
        <taxon>Oryzeae</taxon>
        <taxon>Zizaniinae</taxon>
        <taxon>Zizania</taxon>
    </lineage>
</organism>
<protein>
    <submittedName>
        <fullName evidence="1">Uncharacterized protein</fullName>
    </submittedName>
</protein>
<name>A0A8J5TGU1_ZIZPA</name>
<evidence type="ECO:0000313" key="2">
    <source>
        <dbReference type="Proteomes" id="UP000729402"/>
    </source>
</evidence>
<evidence type="ECO:0000313" key="1">
    <source>
        <dbReference type="EMBL" id="KAG8083965.1"/>
    </source>
</evidence>
<comment type="caution">
    <text evidence="1">The sequence shown here is derived from an EMBL/GenBank/DDBJ whole genome shotgun (WGS) entry which is preliminary data.</text>
</comment>
<dbReference type="AlphaFoldDB" id="A0A8J5TGU1"/>
<reference evidence="1" key="2">
    <citation type="submission" date="2021-02" db="EMBL/GenBank/DDBJ databases">
        <authorList>
            <person name="Kimball J.A."/>
            <person name="Haas M.W."/>
            <person name="Macchietto M."/>
            <person name="Kono T."/>
            <person name="Duquette J."/>
            <person name="Shao M."/>
        </authorList>
    </citation>
    <scope>NUCLEOTIDE SEQUENCE</scope>
    <source>
        <tissue evidence="1">Fresh leaf tissue</tissue>
    </source>
</reference>
<dbReference type="EMBL" id="JAAALK010000082">
    <property type="protein sequence ID" value="KAG8083965.1"/>
    <property type="molecule type" value="Genomic_DNA"/>
</dbReference>
<proteinExistence type="predicted"/>
<sequence>MRCARLHVKVHQQFRPVVDLRPWFALGWFSLRREAGSGFLLWRGAVLRVVLGGVKRWSFLSLVYPRRWCFLWRVEATHWTELGSHVAEPRVVKNRAA</sequence>
<gene>
    <name evidence="1" type="ORF">GUJ93_ZPchr0010g8838</name>
</gene>
<accession>A0A8J5TGU1</accession>
<keyword evidence="2" id="KW-1185">Reference proteome</keyword>
<dbReference type="Proteomes" id="UP000729402">
    <property type="component" value="Unassembled WGS sequence"/>
</dbReference>